<organism evidence="1 2">
    <name type="scientific">Cinchona calisaya</name>
    <dbReference type="NCBI Taxonomy" id="153742"/>
    <lineage>
        <taxon>Eukaryota</taxon>
        <taxon>Viridiplantae</taxon>
        <taxon>Streptophyta</taxon>
        <taxon>Embryophyta</taxon>
        <taxon>Tracheophyta</taxon>
        <taxon>Spermatophyta</taxon>
        <taxon>Magnoliopsida</taxon>
        <taxon>eudicotyledons</taxon>
        <taxon>Gunneridae</taxon>
        <taxon>Pentapetalae</taxon>
        <taxon>asterids</taxon>
        <taxon>lamiids</taxon>
        <taxon>Gentianales</taxon>
        <taxon>Rubiaceae</taxon>
        <taxon>Cinchonoideae</taxon>
        <taxon>Cinchoneae</taxon>
        <taxon>Cinchona</taxon>
    </lineage>
</organism>
<evidence type="ECO:0000313" key="2">
    <source>
        <dbReference type="Proteomes" id="UP001630127"/>
    </source>
</evidence>
<dbReference type="EMBL" id="JBJUIK010000010">
    <property type="protein sequence ID" value="KAL3516437.1"/>
    <property type="molecule type" value="Genomic_DNA"/>
</dbReference>
<evidence type="ECO:0000313" key="1">
    <source>
        <dbReference type="EMBL" id="KAL3516437.1"/>
    </source>
</evidence>
<name>A0ABD2ZEA1_9GENT</name>
<dbReference type="AlphaFoldDB" id="A0ABD2ZEA1"/>
<reference evidence="1 2" key="1">
    <citation type="submission" date="2024-11" db="EMBL/GenBank/DDBJ databases">
        <title>A near-complete genome assembly of Cinchona calisaya.</title>
        <authorList>
            <person name="Lian D.C."/>
            <person name="Zhao X.W."/>
            <person name="Wei L."/>
        </authorList>
    </citation>
    <scope>NUCLEOTIDE SEQUENCE [LARGE SCALE GENOMIC DNA]</scope>
    <source>
        <tissue evidence="1">Nenye</tissue>
    </source>
</reference>
<sequence length="102" mass="11425">MRLSKAIARASDCFFTKPFGLAYVQDQEDFSSLQFSLGLGYVDLTRNQLKPQFLDSIVSSFLQLINNCTLDKLFNSPALLVHVVCISQLVHQPSSKNENGKK</sequence>
<dbReference type="Proteomes" id="UP001630127">
    <property type="component" value="Unassembled WGS sequence"/>
</dbReference>
<keyword evidence="2" id="KW-1185">Reference proteome</keyword>
<accession>A0ABD2ZEA1</accession>
<gene>
    <name evidence="1" type="ORF">ACH5RR_023339</name>
</gene>
<proteinExistence type="predicted"/>
<protein>
    <submittedName>
        <fullName evidence="1">Uncharacterized protein</fullName>
    </submittedName>
</protein>
<comment type="caution">
    <text evidence="1">The sequence shown here is derived from an EMBL/GenBank/DDBJ whole genome shotgun (WGS) entry which is preliminary data.</text>
</comment>